<name>A0A222FNG7_9GAMM</name>
<gene>
    <name evidence="3" type="ORF">CHH28_17385</name>
</gene>
<dbReference type="Pfam" id="PF11259">
    <property type="entry name" value="DUF3060"/>
    <property type="match status" value="1"/>
</dbReference>
<dbReference type="RefSeq" id="WP_094061507.1">
    <property type="nucleotide sequence ID" value="NZ_CP022530.1"/>
</dbReference>
<keyword evidence="2" id="KW-0732">Signal</keyword>
<organism evidence="3 4">
    <name type="scientific">Bacterioplanes sanyensis</name>
    <dbReference type="NCBI Taxonomy" id="1249553"/>
    <lineage>
        <taxon>Bacteria</taxon>
        <taxon>Pseudomonadati</taxon>
        <taxon>Pseudomonadota</taxon>
        <taxon>Gammaproteobacteria</taxon>
        <taxon>Oceanospirillales</taxon>
        <taxon>Oceanospirillaceae</taxon>
        <taxon>Bacterioplanes</taxon>
    </lineage>
</organism>
<dbReference type="PROSITE" id="PS51257">
    <property type="entry name" value="PROKAR_LIPOPROTEIN"/>
    <property type="match status" value="1"/>
</dbReference>
<evidence type="ECO:0008006" key="5">
    <source>
        <dbReference type="Google" id="ProtNLM"/>
    </source>
</evidence>
<proteinExistence type="predicted"/>
<evidence type="ECO:0000313" key="4">
    <source>
        <dbReference type="Proteomes" id="UP000202440"/>
    </source>
</evidence>
<keyword evidence="4" id="KW-1185">Reference proteome</keyword>
<evidence type="ECO:0000256" key="1">
    <source>
        <dbReference type="SAM" id="MobiDB-lite"/>
    </source>
</evidence>
<evidence type="ECO:0000313" key="3">
    <source>
        <dbReference type="EMBL" id="ASP40340.1"/>
    </source>
</evidence>
<accession>A0A222FNG7</accession>
<feature type="signal peptide" evidence="2">
    <location>
        <begin position="1"/>
        <end position="17"/>
    </location>
</feature>
<dbReference type="Proteomes" id="UP000202440">
    <property type="component" value="Chromosome"/>
</dbReference>
<evidence type="ECO:0000256" key="2">
    <source>
        <dbReference type="SAM" id="SignalP"/>
    </source>
</evidence>
<dbReference type="InterPro" id="IPR021417">
    <property type="entry name" value="DUF3060"/>
</dbReference>
<feature type="chain" id="PRO_5012668579" description="DUF3060 domain-containing protein" evidence="2">
    <location>
        <begin position="18"/>
        <end position="108"/>
    </location>
</feature>
<reference evidence="3 4" key="1">
    <citation type="submission" date="2017-07" db="EMBL/GenBank/DDBJ databases">
        <title>Annotated genome sequence of Bacterioplanes sanyensis isolated from Red Sea.</title>
        <authorList>
            <person name="Rehman Z.U."/>
        </authorList>
    </citation>
    <scope>NUCLEOTIDE SEQUENCE [LARGE SCALE GENOMIC DNA]</scope>
    <source>
        <strain evidence="3 4">NV9</strain>
    </source>
</reference>
<dbReference type="KEGG" id="bsan:CHH28_17385"/>
<protein>
    <recommendedName>
        <fullName evidence="5">DUF3060 domain-containing protein</fullName>
    </recommendedName>
</protein>
<feature type="region of interest" description="Disordered" evidence="1">
    <location>
        <begin position="82"/>
        <end position="108"/>
    </location>
</feature>
<sequence length="108" mass="11394">MSIKNVLFIGVLVSALAGCGGGGSSDGDMVGTRTTGGAEEIIIDTNGQHTLRRPQPESVVKITGSNNYVTLKTVPKSVIITGNDNHLKTPHRTSVRDRGDGNQVEYES</sequence>
<dbReference type="EMBL" id="CP022530">
    <property type="protein sequence ID" value="ASP40340.1"/>
    <property type="molecule type" value="Genomic_DNA"/>
</dbReference>
<dbReference type="AlphaFoldDB" id="A0A222FNG7"/>